<protein>
    <submittedName>
        <fullName evidence="1">Uncharacterized protein</fullName>
    </submittedName>
</protein>
<comment type="caution">
    <text evidence="1">The sequence shown here is derived from an EMBL/GenBank/DDBJ whole genome shotgun (WGS) entry which is preliminary data.</text>
</comment>
<reference evidence="1 2" key="1">
    <citation type="submission" date="2016-11" db="EMBL/GenBank/DDBJ databases">
        <title>The macronuclear genome of Stentor coeruleus: a giant cell with tiny introns.</title>
        <authorList>
            <person name="Slabodnick M."/>
            <person name="Ruby J.G."/>
            <person name="Reiff S.B."/>
            <person name="Swart E.C."/>
            <person name="Gosai S."/>
            <person name="Prabakaran S."/>
            <person name="Witkowska E."/>
            <person name="Larue G.E."/>
            <person name="Fisher S."/>
            <person name="Freeman R.M."/>
            <person name="Gunawardena J."/>
            <person name="Chu W."/>
            <person name="Stover N.A."/>
            <person name="Gregory B.D."/>
            <person name="Nowacki M."/>
            <person name="Derisi J."/>
            <person name="Roy S.W."/>
            <person name="Marshall W.F."/>
            <person name="Sood P."/>
        </authorList>
    </citation>
    <scope>NUCLEOTIDE SEQUENCE [LARGE SCALE GENOMIC DNA]</scope>
    <source>
        <strain evidence="1">WM001</strain>
    </source>
</reference>
<evidence type="ECO:0000313" key="1">
    <source>
        <dbReference type="EMBL" id="OMJ92529.1"/>
    </source>
</evidence>
<dbReference type="OrthoDB" id="10503956at2759"/>
<proteinExistence type="predicted"/>
<dbReference type="EMBL" id="MPUH01000059">
    <property type="protein sequence ID" value="OMJ92529.1"/>
    <property type="molecule type" value="Genomic_DNA"/>
</dbReference>
<dbReference type="AlphaFoldDB" id="A0A1R2CU26"/>
<accession>A0A1R2CU26</accession>
<name>A0A1R2CU26_9CILI</name>
<evidence type="ECO:0000313" key="2">
    <source>
        <dbReference type="Proteomes" id="UP000187209"/>
    </source>
</evidence>
<keyword evidence="2" id="KW-1185">Reference proteome</keyword>
<sequence length="134" mass="15779">MHRTLPATEQLQQIESRIRMLKDNVIESVKDSQILRSNFTSMMHANKETNDVMKNEILDVISSVRNEFLKFVQAEEENVKDIDKELVVLNIEKHSVYDGILLLNKRIREIEEDFGVFHGEEQYEEQDEDELNLS</sequence>
<organism evidence="1 2">
    <name type="scientific">Stentor coeruleus</name>
    <dbReference type="NCBI Taxonomy" id="5963"/>
    <lineage>
        <taxon>Eukaryota</taxon>
        <taxon>Sar</taxon>
        <taxon>Alveolata</taxon>
        <taxon>Ciliophora</taxon>
        <taxon>Postciliodesmatophora</taxon>
        <taxon>Heterotrichea</taxon>
        <taxon>Heterotrichida</taxon>
        <taxon>Stentoridae</taxon>
        <taxon>Stentor</taxon>
    </lineage>
</organism>
<gene>
    <name evidence="1" type="ORF">SteCoe_4660</name>
</gene>
<dbReference type="Proteomes" id="UP000187209">
    <property type="component" value="Unassembled WGS sequence"/>
</dbReference>